<feature type="transmembrane region" description="Helical" evidence="2">
    <location>
        <begin position="106"/>
        <end position="126"/>
    </location>
</feature>
<dbReference type="Proteomes" id="UP000253805">
    <property type="component" value="Unassembled WGS sequence"/>
</dbReference>
<dbReference type="RefSeq" id="WP_114540151.1">
    <property type="nucleotide sequence ID" value="NZ_CAKXPL010000027.1"/>
</dbReference>
<comment type="caution">
    <text evidence="3">The sequence shown here is derived from an EMBL/GenBank/DDBJ whole genome shotgun (WGS) entry which is preliminary data.</text>
</comment>
<proteinExistence type="predicted"/>
<dbReference type="InterPro" id="IPR010540">
    <property type="entry name" value="CmpB_TMEM229"/>
</dbReference>
<feature type="transmembrane region" description="Helical" evidence="2">
    <location>
        <begin position="28"/>
        <end position="49"/>
    </location>
</feature>
<feature type="transmembrane region" description="Helical" evidence="2">
    <location>
        <begin position="302"/>
        <end position="324"/>
    </location>
</feature>
<accession>A0A369P2Z1</accession>
<feature type="compositionally biased region" description="Polar residues" evidence="1">
    <location>
        <begin position="1"/>
        <end position="11"/>
    </location>
</feature>
<feature type="transmembrane region" description="Helical" evidence="2">
    <location>
        <begin position="258"/>
        <end position="282"/>
    </location>
</feature>
<feature type="transmembrane region" description="Helical" evidence="2">
    <location>
        <begin position="191"/>
        <end position="215"/>
    </location>
</feature>
<sequence>MDPTVLQQTPLQPSPGIGDGSKSERTPLALRVFGALLMAGGVAVVPEVIHTLAQMGTVFVEKTYTDDSLLTIILYVTLALSACFCALASGVLGFRLLRGNRRRARLIAEAVAIGLVVAFSADLLLFGVNPGLWFLGACALILIAAHVWVDPSLSDERELQRRLRLMQTREEAEDGTLGLDKTGRGYIELDFFNLFWIFVIASVAGVVIESIYHVLVVDFGHYEDRAGLLWGPFSPIYGFGAVLMTLALNRFHNAPIPVVFLVSAVIGGAFEYFVSWFMEYAFGAIAWDYTGTFLNINGRTNFMFMCMWGVLGVVWVKLALPALLHTVNLIPWRWRYSITALCAALMIFDGAMTLVALDCWYSRLAGAAPDNALEQFCAEQFDNQWMENRFESMSIHPDAAHRSS</sequence>
<keyword evidence="2" id="KW-1133">Transmembrane helix</keyword>
<reference evidence="3 4" key="1">
    <citation type="journal article" date="2018" name="Elife">
        <title>Discovery and characterization of a prevalent human gut bacterial enzyme sufficient for the inactivation of a family of plant toxins.</title>
        <authorList>
            <person name="Koppel N."/>
            <person name="Bisanz J.E."/>
            <person name="Pandelia M.E."/>
            <person name="Turnbaugh P.J."/>
            <person name="Balskus E.P."/>
        </authorList>
    </citation>
    <scope>NUCLEOTIDE SEQUENCE [LARGE SCALE GENOMIC DNA]</scope>
    <source>
        <strain evidence="3 4">OB21 GAM 11</strain>
    </source>
</reference>
<gene>
    <name evidence="3" type="ORF">C1850_05875</name>
</gene>
<feature type="transmembrane region" description="Helical" evidence="2">
    <location>
        <begin position="227"/>
        <end position="246"/>
    </location>
</feature>
<organism evidence="3 4">
    <name type="scientific">Adlercreutzia equolifaciens subsp. celatus</name>
    <dbReference type="NCBI Taxonomy" id="394340"/>
    <lineage>
        <taxon>Bacteria</taxon>
        <taxon>Bacillati</taxon>
        <taxon>Actinomycetota</taxon>
        <taxon>Coriobacteriia</taxon>
        <taxon>Eggerthellales</taxon>
        <taxon>Eggerthellaceae</taxon>
        <taxon>Adlercreutzia</taxon>
    </lineage>
</organism>
<dbReference type="EMBL" id="PPUT01000012">
    <property type="protein sequence ID" value="RDC44756.1"/>
    <property type="molecule type" value="Genomic_DNA"/>
</dbReference>
<feature type="region of interest" description="Disordered" evidence="1">
    <location>
        <begin position="1"/>
        <end position="23"/>
    </location>
</feature>
<evidence type="ECO:0000256" key="2">
    <source>
        <dbReference type="SAM" id="Phobius"/>
    </source>
</evidence>
<evidence type="ECO:0000313" key="3">
    <source>
        <dbReference type="EMBL" id="RDC44756.1"/>
    </source>
</evidence>
<feature type="transmembrane region" description="Helical" evidence="2">
    <location>
        <begin position="336"/>
        <end position="357"/>
    </location>
</feature>
<evidence type="ECO:0000313" key="4">
    <source>
        <dbReference type="Proteomes" id="UP000253805"/>
    </source>
</evidence>
<feature type="transmembrane region" description="Helical" evidence="2">
    <location>
        <begin position="132"/>
        <end position="149"/>
    </location>
</feature>
<protein>
    <submittedName>
        <fullName evidence="3">Uncharacterized protein</fullName>
    </submittedName>
</protein>
<keyword evidence="2" id="KW-0812">Transmembrane</keyword>
<dbReference type="AlphaFoldDB" id="A0A369P2Z1"/>
<keyword evidence="2" id="KW-0472">Membrane</keyword>
<dbReference type="Pfam" id="PF06541">
    <property type="entry name" value="ABC_trans_CmpB"/>
    <property type="match status" value="1"/>
</dbReference>
<feature type="transmembrane region" description="Helical" evidence="2">
    <location>
        <begin position="69"/>
        <end position="94"/>
    </location>
</feature>
<evidence type="ECO:0000256" key="1">
    <source>
        <dbReference type="SAM" id="MobiDB-lite"/>
    </source>
</evidence>
<name>A0A369P2Z1_9ACTN</name>